<keyword evidence="2" id="KW-1133">Transmembrane helix</keyword>
<dbReference type="OrthoDB" id="1937632at2759"/>
<keyword evidence="2" id="KW-0812">Transmembrane</keyword>
<protein>
    <submittedName>
        <fullName evidence="3">Uncharacterized protein</fullName>
    </submittedName>
</protein>
<proteinExistence type="predicted"/>
<feature type="coiled-coil region" evidence="1">
    <location>
        <begin position="69"/>
        <end position="152"/>
    </location>
</feature>
<reference evidence="3" key="1">
    <citation type="submission" date="2022-07" db="EMBL/GenBank/DDBJ databases">
        <authorList>
            <person name="Macas J."/>
            <person name="Novak P."/>
            <person name="Neumann P."/>
        </authorList>
    </citation>
    <scope>NUCLEOTIDE SEQUENCE</scope>
</reference>
<dbReference type="AlphaFoldDB" id="A0A9P1E4F9"/>
<feature type="transmembrane region" description="Helical" evidence="2">
    <location>
        <begin position="261"/>
        <end position="279"/>
    </location>
</feature>
<name>A0A9P1E4F9_CUSEU</name>
<feature type="transmembrane region" description="Helical" evidence="2">
    <location>
        <begin position="202"/>
        <end position="223"/>
    </location>
</feature>
<evidence type="ECO:0000256" key="2">
    <source>
        <dbReference type="SAM" id="Phobius"/>
    </source>
</evidence>
<feature type="transmembrane region" description="Helical" evidence="2">
    <location>
        <begin position="50"/>
        <end position="70"/>
    </location>
</feature>
<dbReference type="Proteomes" id="UP001152484">
    <property type="component" value="Unassembled WGS sequence"/>
</dbReference>
<keyword evidence="1" id="KW-0175">Coiled coil</keyword>
<feature type="transmembrane region" description="Helical" evidence="2">
    <location>
        <begin position="229"/>
        <end position="252"/>
    </location>
</feature>
<evidence type="ECO:0000256" key="1">
    <source>
        <dbReference type="SAM" id="Coils"/>
    </source>
</evidence>
<organism evidence="3 4">
    <name type="scientific">Cuscuta europaea</name>
    <name type="common">European dodder</name>
    <dbReference type="NCBI Taxonomy" id="41803"/>
    <lineage>
        <taxon>Eukaryota</taxon>
        <taxon>Viridiplantae</taxon>
        <taxon>Streptophyta</taxon>
        <taxon>Embryophyta</taxon>
        <taxon>Tracheophyta</taxon>
        <taxon>Spermatophyta</taxon>
        <taxon>Magnoliopsida</taxon>
        <taxon>eudicotyledons</taxon>
        <taxon>Gunneridae</taxon>
        <taxon>Pentapetalae</taxon>
        <taxon>asterids</taxon>
        <taxon>lamiids</taxon>
        <taxon>Solanales</taxon>
        <taxon>Convolvulaceae</taxon>
        <taxon>Cuscuteae</taxon>
        <taxon>Cuscuta</taxon>
        <taxon>Cuscuta subgen. Cuscuta</taxon>
    </lineage>
</organism>
<accession>A0A9P1E4F9</accession>
<dbReference type="PANTHER" id="PTHR36073:SF1">
    <property type="entry name" value="OS01G0962100 PROTEIN"/>
    <property type="match status" value="1"/>
</dbReference>
<dbReference type="PANTHER" id="PTHR36073">
    <property type="match status" value="1"/>
</dbReference>
<dbReference type="EMBL" id="CAMAPE010000010">
    <property type="protein sequence ID" value="CAH9078349.1"/>
    <property type="molecule type" value="Genomic_DNA"/>
</dbReference>
<gene>
    <name evidence="3" type="ORF">CEURO_LOCUS6669</name>
</gene>
<evidence type="ECO:0000313" key="3">
    <source>
        <dbReference type="EMBL" id="CAH9078349.1"/>
    </source>
</evidence>
<comment type="caution">
    <text evidence="3">The sequence shown here is derived from an EMBL/GenBank/DDBJ whole genome shotgun (WGS) entry which is preliminary data.</text>
</comment>
<evidence type="ECO:0000313" key="4">
    <source>
        <dbReference type="Proteomes" id="UP001152484"/>
    </source>
</evidence>
<sequence length="327" mass="36749">MMEWLIELMISVLLLLLKPLPLITMCVKSCGIVVLTCIELLRNAISLHLSIFWSVITLAFATFTLPMRLLNALQNEKTLEMQLQEMQIELERVNGERRRLEKQLSVAVNEHKMMALMLRELEDELDQAFLKNEQLEEELRGLKGENQQLKEIRGKARWSQRDHFPASSSKNITYNNNKLVEQEVGVGLDPAQAQHHQRRKAALVKSLFSAGLSVVVGTTVWTAEDPCGPLVVALFAVVAMSLSSVVGFFFAIKNKPASEAVALLCFNWFILGTLTYPALPKVALFLSPLGRKLSGVTMKFFSGSYVGGQLRIPDLWVGASREMESRY</sequence>
<keyword evidence="2" id="KW-0472">Membrane</keyword>
<keyword evidence="4" id="KW-1185">Reference proteome</keyword>